<sequence>MAFKYRHRRYGNDSQHNYNAEQLSGWCFHFISTNYTAFQNRAEFSSLKGDNNTYIEENQWPPLAYLREIEEYEKKWKSKGDKCSIM</sequence>
<dbReference type="STRING" id="6573.A0A210PD97"/>
<protein>
    <submittedName>
        <fullName evidence="1">Rho-related protein racA</fullName>
    </submittedName>
</protein>
<reference evidence="1 2" key="1">
    <citation type="journal article" date="2017" name="Nat. Ecol. Evol.">
        <title>Scallop genome provides insights into evolution of bilaterian karyotype and development.</title>
        <authorList>
            <person name="Wang S."/>
            <person name="Zhang J."/>
            <person name="Jiao W."/>
            <person name="Li J."/>
            <person name="Xun X."/>
            <person name="Sun Y."/>
            <person name="Guo X."/>
            <person name="Huan P."/>
            <person name="Dong B."/>
            <person name="Zhang L."/>
            <person name="Hu X."/>
            <person name="Sun X."/>
            <person name="Wang J."/>
            <person name="Zhao C."/>
            <person name="Wang Y."/>
            <person name="Wang D."/>
            <person name="Huang X."/>
            <person name="Wang R."/>
            <person name="Lv J."/>
            <person name="Li Y."/>
            <person name="Zhang Z."/>
            <person name="Liu B."/>
            <person name="Lu W."/>
            <person name="Hui Y."/>
            <person name="Liang J."/>
            <person name="Zhou Z."/>
            <person name="Hou R."/>
            <person name="Li X."/>
            <person name="Liu Y."/>
            <person name="Li H."/>
            <person name="Ning X."/>
            <person name="Lin Y."/>
            <person name="Zhao L."/>
            <person name="Xing Q."/>
            <person name="Dou J."/>
            <person name="Li Y."/>
            <person name="Mao J."/>
            <person name="Guo H."/>
            <person name="Dou H."/>
            <person name="Li T."/>
            <person name="Mu C."/>
            <person name="Jiang W."/>
            <person name="Fu Q."/>
            <person name="Fu X."/>
            <person name="Miao Y."/>
            <person name="Liu J."/>
            <person name="Yu Q."/>
            <person name="Li R."/>
            <person name="Liao H."/>
            <person name="Li X."/>
            <person name="Kong Y."/>
            <person name="Jiang Z."/>
            <person name="Chourrout D."/>
            <person name="Li R."/>
            <person name="Bao Z."/>
        </authorList>
    </citation>
    <scope>NUCLEOTIDE SEQUENCE [LARGE SCALE GENOMIC DNA]</scope>
    <source>
        <strain evidence="1 2">PY_sf001</strain>
    </source>
</reference>
<comment type="caution">
    <text evidence="1">The sequence shown here is derived from an EMBL/GenBank/DDBJ whole genome shotgun (WGS) entry which is preliminary data.</text>
</comment>
<organism evidence="1 2">
    <name type="scientific">Mizuhopecten yessoensis</name>
    <name type="common">Japanese scallop</name>
    <name type="synonym">Patinopecten yessoensis</name>
    <dbReference type="NCBI Taxonomy" id="6573"/>
    <lineage>
        <taxon>Eukaryota</taxon>
        <taxon>Metazoa</taxon>
        <taxon>Spiralia</taxon>
        <taxon>Lophotrochozoa</taxon>
        <taxon>Mollusca</taxon>
        <taxon>Bivalvia</taxon>
        <taxon>Autobranchia</taxon>
        <taxon>Pteriomorphia</taxon>
        <taxon>Pectinida</taxon>
        <taxon>Pectinoidea</taxon>
        <taxon>Pectinidae</taxon>
        <taxon>Mizuhopecten</taxon>
    </lineage>
</organism>
<proteinExistence type="predicted"/>
<dbReference type="EMBL" id="NEDP02082610">
    <property type="protein sequence ID" value="OWF34480.1"/>
    <property type="molecule type" value="Genomic_DNA"/>
</dbReference>
<accession>A0A210PD97</accession>
<gene>
    <name evidence="1" type="ORF">KP79_PYT03468</name>
</gene>
<evidence type="ECO:0000313" key="2">
    <source>
        <dbReference type="Proteomes" id="UP000242188"/>
    </source>
</evidence>
<evidence type="ECO:0000313" key="1">
    <source>
        <dbReference type="EMBL" id="OWF34480.1"/>
    </source>
</evidence>
<dbReference type="AlphaFoldDB" id="A0A210PD97"/>
<dbReference type="OrthoDB" id="10251809at2759"/>
<name>A0A210PD97_MIZYE</name>
<dbReference type="Proteomes" id="UP000242188">
    <property type="component" value="Unassembled WGS sequence"/>
</dbReference>
<keyword evidence="2" id="KW-1185">Reference proteome</keyword>